<reference evidence="1 2" key="1">
    <citation type="journal article" date="2018" name="Mol. Genet. Genomics">
        <title>The red deer Cervus elaphus genome CerEla1.0: sequencing, annotating, genes, and chromosomes.</title>
        <authorList>
            <person name="Bana N.A."/>
            <person name="Nyiri A."/>
            <person name="Nagy J."/>
            <person name="Frank K."/>
            <person name="Nagy T."/>
            <person name="Steger V."/>
            <person name="Schiller M."/>
            <person name="Lakatos P."/>
            <person name="Sugar L."/>
            <person name="Horn P."/>
            <person name="Barta E."/>
            <person name="Orosz L."/>
        </authorList>
    </citation>
    <scope>NUCLEOTIDE SEQUENCE [LARGE SCALE GENOMIC DNA]</scope>
    <source>
        <strain evidence="1">Hungarian</strain>
    </source>
</reference>
<name>A0A212CFM5_CEREH</name>
<protein>
    <submittedName>
        <fullName evidence="1">Uncharacterized protein</fullName>
    </submittedName>
</protein>
<dbReference type="AlphaFoldDB" id="A0A212CFM5"/>
<proteinExistence type="predicted"/>
<comment type="caution">
    <text evidence="1">The sequence shown here is derived from an EMBL/GenBank/DDBJ whole genome shotgun (WGS) entry which is preliminary data.</text>
</comment>
<organism evidence="1 2">
    <name type="scientific">Cervus elaphus hippelaphus</name>
    <name type="common">European red deer</name>
    <dbReference type="NCBI Taxonomy" id="46360"/>
    <lineage>
        <taxon>Eukaryota</taxon>
        <taxon>Metazoa</taxon>
        <taxon>Chordata</taxon>
        <taxon>Craniata</taxon>
        <taxon>Vertebrata</taxon>
        <taxon>Euteleostomi</taxon>
        <taxon>Mammalia</taxon>
        <taxon>Eutheria</taxon>
        <taxon>Laurasiatheria</taxon>
        <taxon>Artiodactyla</taxon>
        <taxon>Ruminantia</taxon>
        <taxon>Pecora</taxon>
        <taxon>Cervidae</taxon>
        <taxon>Cervinae</taxon>
        <taxon>Cervus</taxon>
    </lineage>
</organism>
<dbReference type="Proteomes" id="UP000242450">
    <property type="component" value="Chromosome 20"/>
</dbReference>
<keyword evidence="2" id="KW-1185">Reference proteome</keyword>
<evidence type="ECO:0000313" key="2">
    <source>
        <dbReference type="Proteomes" id="UP000242450"/>
    </source>
</evidence>
<accession>A0A212CFM5</accession>
<gene>
    <name evidence="1" type="ORF">Celaphus_00002306</name>
</gene>
<sequence length="161" mass="17389">MSKEWLSSAKAVGSTHRARLQACQPAWAVHGLSTSRMVTPTTWSLQSLAQQLHNVGLLSQAAILCPGPWFSLLGCGMTLGMSLSPALPGHAGDALWVPTMKSHDHLYQPMPDSSLSSVRAVKVGAVTLQGTPTPPMTQRNHHCMLTQFKGNTPFLHSIWLN</sequence>
<evidence type="ECO:0000313" key="1">
    <source>
        <dbReference type="EMBL" id="OWK04811.1"/>
    </source>
</evidence>
<dbReference type="EMBL" id="MKHE01000020">
    <property type="protein sequence ID" value="OWK04811.1"/>
    <property type="molecule type" value="Genomic_DNA"/>
</dbReference>